<feature type="domain" description="GIY-YIG" evidence="1">
    <location>
        <begin position="2"/>
        <end position="78"/>
    </location>
</feature>
<dbReference type="InterPro" id="IPR035901">
    <property type="entry name" value="GIY-YIG_endonuc_sf"/>
</dbReference>
<reference evidence="3" key="1">
    <citation type="journal article" date="2019" name="Int. J. Syst. Evol. Microbiol.">
        <title>The Global Catalogue of Microorganisms (GCM) 10K type strain sequencing project: providing services to taxonomists for standard genome sequencing and annotation.</title>
        <authorList>
            <consortium name="The Broad Institute Genomics Platform"/>
            <consortium name="The Broad Institute Genome Sequencing Center for Infectious Disease"/>
            <person name="Wu L."/>
            <person name="Ma J."/>
        </authorList>
    </citation>
    <scope>NUCLEOTIDE SEQUENCE [LARGE SCALE GENOMIC DNA]</scope>
    <source>
        <strain evidence="3">CGMCC 1.15342</strain>
    </source>
</reference>
<dbReference type="RefSeq" id="WP_188753701.1">
    <property type="nucleotide sequence ID" value="NZ_BMIK01000027.1"/>
</dbReference>
<dbReference type="Gene3D" id="3.40.1440.10">
    <property type="entry name" value="GIY-YIG endonuclease"/>
    <property type="match status" value="1"/>
</dbReference>
<organism evidence="2 3">
    <name type="scientific">Parapedobacter defluvii</name>
    <dbReference type="NCBI Taxonomy" id="2045106"/>
    <lineage>
        <taxon>Bacteria</taxon>
        <taxon>Pseudomonadati</taxon>
        <taxon>Bacteroidota</taxon>
        <taxon>Sphingobacteriia</taxon>
        <taxon>Sphingobacteriales</taxon>
        <taxon>Sphingobacteriaceae</taxon>
        <taxon>Parapedobacter</taxon>
    </lineage>
</organism>
<protein>
    <recommendedName>
        <fullName evidence="1">GIY-YIG domain-containing protein</fullName>
    </recommendedName>
</protein>
<evidence type="ECO:0000313" key="3">
    <source>
        <dbReference type="Proteomes" id="UP000597338"/>
    </source>
</evidence>
<evidence type="ECO:0000259" key="1">
    <source>
        <dbReference type="PROSITE" id="PS50164"/>
    </source>
</evidence>
<dbReference type="EMBL" id="BMIK01000027">
    <property type="protein sequence ID" value="GGC47591.1"/>
    <property type="molecule type" value="Genomic_DNA"/>
</dbReference>
<gene>
    <name evidence="2" type="ORF">GCM10011386_44730</name>
</gene>
<evidence type="ECO:0000313" key="2">
    <source>
        <dbReference type="EMBL" id="GGC47591.1"/>
    </source>
</evidence>
<name>A0ABQ1MYQ1_9SPHI</name>
<proteinExistence type="predicted"/>
<dbReference type="Proteomes" id="UP000597338">
    <property type="component" value="Unassembled WGS sequence"/>
</dbReference>
<accession>A0ABQ1MYQ1</accession>
<comment type="caution">
    <text evidence="2">The sequence shown here is derived from an EMBL/GenBank/DDBJ whole genome shotgun (WGS) entry which is preliminary data.</text>
</comment>
<dbReference type="InterPro" id="IPR000305">
    <property type="entry name" value="GIY-YIG_endonuc"/>
</dbReference>
<keyword evidence="3" id="KW-1185">Reference proteome</keyword>
<dbReference type="PROSITE" id="PS50164">
    <property type="entry name" value="GIY_YIG"/>
    <property type="match status" value="1"/>
</dbReference>
<sequence length="118" mass="13703">MMNTYIYILTDCNRNCLHVGLSDDLNKAVNSYECLSGFCFDAGSKVSRLVYHESLPTEEMALKRFQELSKFTRMQKERLIRRYNPNWIDLGSRMSNGSLSMLPTITPFRMKLSQLASY</sequence>
<dbReference type="SUPFAM" id="SSF82771">
    <property type="entry name" value="GIY-YIG endonuclease"/>
    <property type="match status" value="1"/>
</dbReference>